<evidence type="ECO:0000313" key="1">
    <source>
        <dbReference type="EMBL" id="CAJ2679545.1"/>
    </source>
</evidence>
<keyword evidence="2" id="KW-1185">Reference proteome</keyword>
<gene>
    <name evidence="1" type="ORF">MILVUS5_LOCUS41629</name>
</gene>
<sequence length="237" mass="26671">MNRLQESVSPQRKRQRVSEPSLTNEERLLYNLIRSKTNIGISTLEMKRETNLPPTVVNKFLKLLVSKDMVKEVPTIQNKGRKHFMATEFVPSEEITGGHFYSDGNLDKELIDALKKVCVKCISMQRVSTCDGCLEWCKKTGVFTTEVTEKQIKGILETLVLDNEIMQMTSTGYGDFASIPVGKTCYICKNKGVVKGGKKSVDSTSFPCFSCQRMSFCSPDGAVSPATCVYYQKWLDF</sequence>
<dbReference type="EMBL" id="CASHSV030000823">
    <property type="protein sequence ID" value="CAJ2679545.1"/>
    <property type="molecule type" value="Genomic_DNA"/>
</dbReference>
<dbReference type="Proteomes" id="UP001177021">
    <property type="component" value="Unassembled WGS sequence"/>
</dbReference>
<comment type="caution">
    <text evidence="1">The sequence shown here is derived from an EMBL/GenBank/DDBJ whole genome shotgun (WGS) entry which is preliminary data.</text>
</comment>
<name>A0ACB0MD51_TRIPR</name>
<organism evidence="1 2">
    <name type="scientific">Trifolium pratense</name>
    <name type="common">Red clover</name>
    <dbReference type="NCBI Taxonomy" id="57577"/>
    <lineage>
        <taxon>Eukaryota</taxon>
        <taxon>Viridiplantae</taxon>
        <taxon>Streptophyta</taxon>
        <taxon>Embryophyta</taxon>
        <taxon>Tracheophyta</taxon>
        <taxon>Spermatophyta</taxon>
        <taxon>Magnoliopsida</taxon>
        <taxon>eudicotyledons</taxon>
        <taxon>Gunneridae</taxon>
        <taxon>Pentapetalae</taxon>
        <taxon>rosids</taxon>
        <taxon>fabids</taxon>
        <taxon>Fabales</taxon>
        <taxon>Fabaceae</taxon>
        <taxon>Papilionoideae</taxon>
        <taxon>50 kb inversion clade</taxon>
        <taxon>NPAAA clade</taxon>
        <taxon>Hologalegina</taxon>
        <taxon>IRL clade</taxon>
        <taxon>Trifolieae</taxon>
        <taxon>Trifolium</taxon>
    </lineage>
</organism>
<proteinExistence type="predicted"/>
<reference evidence="1" key="1">
    <citation type="submission" date="2023-10" db="EMBL/GenBank/DDBJ databases">
        <authorList>
            <person name="Rodriguez Cubillos JULIANA M."/>
            <person name="De Vega J."/>
        </authorList>
    </citation>
    <scope>NUCLEOTIDE SEQUENCE</scope>
</reference>
<protein>
    <submittedName>
        <fullName evidence="1">Uncharacterized protein</fullName>
    </submittedName>
</protein>
<accession>A0ACB0MD51</accession>
<evidence type="ECO:0000313" key="2">
    <source>
        <dbReference type="Proteomes" id="UP001177021"/>
    </source>
</evidence>